<dbReference type="RefSeq" id="WP_019540808.1">
    <property type="nucleotide sequence ID" value="NZ_LT605205.1"/>
</dbReference>
<keyword evidence="1" id="KW-0812">Transmembrane</keyword>
<dbReference type="KEGG" id="psac:PSM36_1665"/>
<gene>
    <name evidence="3" type="ORF">PSM36_1665</name>
</gene>
<dbReference type="AlphaFoldDB" id="A0A1R3T945"/>
<feature type="transmembrane region" description="Helical" evidence="1">
    <location>
        <begin position="148"/>
        <end position="172"/>
    </location>
</feature>
<dbReference type="Gene3D" id="3.30.565.10">
    <property type="entry name" value="Histidine kinase-like ATPase, C-terminal domain"/>
    <property type="match status" value="1"/>
</dbReference>
<dbReference type="EMBL" id="LT605205">
    <property type="protein sequence ID" value="SCD20485.1"/>
    <property type="molecule type" value="Genomic_DNA"/>
</dbReference>
<organism evidence="3 4">
    <name type="scientific">Proteiniphilum saccharofermentans</name>
    <dbReference type="NCBI Taxonomy" id="1642647"/>
    <lineage>
        <taxon>Bacteria</taxon>
        <taxon>Pseudomonadati</taxon>
        <taxon>Bacteroidota</taxon>
        <taxon>Bacteroidia</taxon>
        <taxon>Bacteroidales</taxon>
        <taxon>Dysgonomonadaceae</taxon>
        <taxon>Proteiniphilum</taxon>
    </lineage>
</organism>
<dbReference type="GO" id="GO:0016020">
    <property type="term" value="C:membrane"/>
    <property type="evidence" value="ECO:0007669"/>
    <property type="project" value="InterPro"/>
</dbReference>
<name>A0A1R3T945_9BACT</name>
<evidence type="ECO:0000259" key="2">
    <source>
        <dbReference type="Pfam" id="PF06580"/>
    </source>
</evidence>
<feature type="transmembrane region" description="Helical" evidence="1">
    <location>
        <begin position="35"/>
        <end position="54"/>
    </location>
</feature>
<feature type="transmembrane region" description="Helical" evidence="1">
    <location>
        <begin position="60"/>
        <end position="85"/>
    </location>
</feature>
<feature type="transmembrane region" description="Helical" evidence="1">
    <location>
        <begin position="97"/>
        <end position="115"/>
    </location>
</feature>
<dbReference type="PANTHER" id="PTHR34220">
    <property type="entry name" value="SENSOR HISTIDINE KINASE YPDA"/>
    <property type="match status" value="1"/>
</dbReference>
<dbReference type="Pfam" id="PF06580">
    <property type="entry name" value="His_kinase"/>
    <property type="match status" value="1"/>
</dbReference>
<dbReference type="STRING" id="1642647.PSM36_1665"/>
<reference evidence="3 4" key="1">
    <citation type="submission" date="2016-08" db="EMBL/GenBank/DDBJ databases">
        <authorList>
            <person name="Seilhamer J.J."/>
        </authorList>
    </citation>
    <scope>NUCLEOTIDE SEQUENCE [LARGE SCALE GENOMIC DNA]</scope>
    <source>
        <strain evidence="3">M3/6</strain>
    </source>
</reference>
<proteinExistence type="predicted"/>
<keyword evidence="4" id="KW-1185">Reference proteome</keyword>
<dbReference type="GO" id="GO:0000155">
    <property type="term" value="F:phosphorelay sensor kinase activity"/>
    <property type="evidence" value="ECO:0007669"/>
    <property type="project" value="InterPro"/>
</dbReference>
<dbReference type="InterPro" id="IPR036259">
    <property type="entry name" value="MFS_trans_sf"/>
</dbReference>
<dbReference type="SUPFAM" id="SSF55874">
    <property type="entry name" value="ATPase domain of HSP90 chaperone/DNA topoisomerase II/histidine kinase"/>
    <property type="match status" value="1"/>
</dbReference>
<sequence length="384" mass="44831">MDQKKTETPDGKPKLEIKPDKPQYWLPYTKIADNIFIHIAAWCIIFGLPLFFMSRGDFSWVSFLLFLPVPVCFMIVFYSNYFYLIDRLLFENRKNEFLIINILLILGTALLIHLWHEFSFSVNMHGDMPPFGGGKPPEDPPRMEKNRWLPIVIFILRDVILLTLVVVLSTAIKMSSRWTKIEAMQKEMQQAMIEAELKNLKNQINPHFLLNTLNNIYALAQLNSPKVKPAIMDLSRLLQYVLYENNKMYVPLKEEVNFIGNYIDLMRLRLPANTNLSVKFDIRENSEVMIAPLIFISLIENAFKHGVSSDEYSFIDISLSEKEDGKIEFLCRNSHFPKDESDKSGSGIGLQQVKKRLELIYPYRHMWHKEIENNIYSTVLIIET</sequence>
<dbReference type="SUPFAM" id="SSF103473">
    <property type="entry name" value="MFS general substrate transporter"/>
    <property type="match status" value="1"/>
</dbReference>
<dbReference type="PANTHER" id="PTHR34220:SF7">
    <property type="entry name" value="SENSOR HISTIDINE KINASE YPDA"/>
    <property type="match status" value="1"/>
</dbReference>
<evidence type="ECO:0000313" key="3">
    <source>
        <dbReference type="EMBL" id="SCD20485.1"/>
    </source>
</evidence>
<keyword evidence="1" id="KW-1133">Transmembrane helix</keyword>
<dbReference type="InterPro" id="IPR010559">
    <property type="entry name" value="Sig_transdc_His_kin_internal"/>
</dbReference>
<feature type="domain" description="Signal transduction histidine kinase internal region" evidence="2">
    <location>
        <begin position="195"/>
        <end position="271"/>
    </location>
</feature>
<dbReference type="InterPro" id="IPR036890">
    <property type="entry name" value="HATPase_C_sf"/>
</dbReference>
<dbReference type="InterPro" id="IPR050640">
    <property type="entry name" value="Bact_2-comp_sensor_kinase"/>
</dbReference>
<evidence type="ECO:0000313" key="4">
    <source>
        <dbReference type="Proteomes" id="UP000187464"/>
    </source>
</evidence>
<accession>A0A1R3T945</accession>
<evidence type="ECO:0000256" key="1">
    <source>
        <dbReference type="SAM" id="Phobius"/>
    </source>
</evidence>
<dbReference type="Proteomes" id="UP000187464">
    <property type="component" value="Chromosome I"/>
</dbReference>
<keyword evidence="1" id="KW-0472">Membrane</keyword>
<protein>
    <recommendedName>
        <fullName evidence="2">Signal transduction histidine kinase internal region domain-containing protein</fullName>
    </recommendedName>
</protein>